<dbReference type="PANTHER" id="PTHR26379:SF466">
    <property type="entry name" value="BTB_POZ AND MATH DOMAIN-CONTAINING PROTEIN 4"/>
    <property type="match status" value="1"/>
</dbReference>
<proteinExistence type="predicted"/>
<organism evidence="2 3">
    <name type="scientific">Striga hermonthica</name>
    <name type="common">Purple witchweed</name>
    <name type="synonym">Buchnera hermonthica</name>
    <dbReference type="NCBI Taxonomy" id="68872"/>
    <lineage>
        <taxon>Eukaryota</taxon>
        <taxon>Viridiplantae</taxon>
        <taxon>Streptophyta</taxon>
        <taxon>Embryophyta</taxon>
        <taxon>Tracheophyta</taxon>
        <taxon>Spermatophyta</taxon>
        <taxon>Magnoliopsida</taxon>
        <taxon>eudicotyledons</taxon>
        <taxon>Gunneridae</taxon>
        <taxon>Pentapetalae</taxon>
        <taxon>asterids</taxon>
        <taxon>lamiids</taxon>
        <taxon>Lamiales</taxon>
        <taxon>Orobanchaceae</taxon>
        <taxon>Buchnereae</taxon>
        <taxon>Striga</taxon>
    </lineage>
</organism>
<keyword evidence="3" id="KW-1185">Reference proteome</keyword>
<dbReference type="AlphaFoldDB" id="A0A9N7NU17"/>
<dbReference type="InterPro" id="IPR002083">
    <property type="entry name" value="MATH/TRAF_dom"/>
</dbReference>
<reference evidence="2" key="1">
    <citation type="submission" date="2019-12" db="EMBL/GenBank/DDBJ databases">
        <authorList>
            <person name="Scholes J."/>
        </authorList>
    </citation>
    <scope>NUCLEOTIDE SEQUENCE</scope>
</reference>
<evidence type="ECO:0000259" key="1">
    <source>
        <dbReference type="PROSITE" id="PS50144"/>
    </source>
</evidence>
<name>A0A9N7NU17_STRHE</name>
<dbReference type="Gene3D" id="2.60.210.10">
    <property type="entry name" value="Apoptosis, Tumor Necrosis Factor Receptor Associated Protein 2, Chain A"/>
    <property type="match status" value="1"/>
</dbReference>
<accession>A0A9N7NU17</accession>
<dbReference type="OrthoDB" id="662532at2759"/>
<dbReference type="Pfam" id="PF22486">
    <property type="entry name" value="MATH_2"/>
    <property type="match status" value="1"/>
</dbReference>
<dbReference type="Proteomes" id="UP001153555">
    <property type="component" value="Unassembled WGS sequence"/>
</dbReference>
<dbReference type="PANTHER" id="PTHR26379">
    <property type="entry name" value="BTB/POZ AND MATH DOMAIN-CONTAINING PROTEIN 1"/>
    <property type="match status" value="1"/>
</dbReference>
<protein>
    <submittedName>
        <fullName evidence="2">BTB/POZ and MATH domain-containing protein 5</fullName>
    </submittedName>
</protein>
<dbReference type="EMBL" id="CACSLK010030184">
    <property type="protein sequence ID" value="CAA0836115.1"/>
    <property type="molecule type" value="Genomic_DNA"/>
</dbReference>
<dbReference type="PROSITE" id="PS50144">
    <property type="entry name" value="MATH"/>
    <property type="match status" value="1"/>
</dbReference>
<evidence type="ECO:0000313" key="2">
    <source>
        <dbReference type="EMBL" id="CAA0836115.1"/>
    </source>
</evidence>
<evidence type="ECO:0000313" key="3">
    <source>
        <dbReference type="Proteomes" id="UP001153555"/>
    </source>
</evidence>
<dbReference type="GO" id="GO:0016567">
    <property type="term" value="P:protein ubiquitination"/>
    <property type="evidence" value="ECO:0007669"/>
    <property type="project" value="InterPro"/>
</dbReference>
<gene>
    <name evidence="2" type="ORF">SHERM_03237</name>
</gene>
<sequence length="233" mass="25862">MEKEVGKLHKSSHLWVLRDYSRHRARLGVGQAVKSGEFTAAGHRWEIVFYPNGAHPETQRQGYASLYLTLRSGGRVQCLHGLYLLNANGGHRGIGLFKSCSGIACLGPGELSGQRQFIKRSVLESPDSGYLREDCLRLRCTIGVLDCPFPMDHPFLRVPTHKKGGDQCKSLKEIWSSLLKEAVRCKESASALLQRELLASSISISSAPPKGKLLESVIWRLSATKLKHKTKDD</sequence>
<dbReference type="InterPro" id="IPR008974">
    <property type="entry name" value="TRAF-like"/>
</dbReference>
<feature type="domain" description="MATH" evidence="1">
    <location>
        <begin position="10"/>
        <end position="142"/>
    </location>
</feature>
<dbReference type="SUPFAM" id="SSF49599">
    <property type="entry name" value="TRAF domain-like"/>
    <property type="match status" value="1"/>
</dbReference>
<comment type="caution">
    <text evidence="2">The sequence shown here is derived from an EMBL/GenBank/DDBJ whole genome shotgun (WGS) entry which is preliminary data.</text>
</comment>
<dbReference type="InterPro" id="IPR045005">
    <property type="entry name" value="BPM1-6"/>
</dbReference>
<dbReference type="CDD" id="cd00121">
    <property type="entry name" value="MATH"/>
    <property type="match status" value="1"/>
</dbReference>